<sequence>MRQPRFRSTALPRLLLASLTLGLLAAPAAQAQTTPVPAQTTPNLGLPGRAAPNQRAPATSQSGSSDSAQSSSDAAPTEAPATEPTDAAETDATAPAAADVAPASTAPDRPLPATGELKVPVLDGERALKTVATVLGEAVIYAPATQNALTRTVQVLEAQGYTG</sequence>
<dbReference type="EMBL" id="JBHSWB010000001">
    <property type="protein sequence ID" value="MFC6661430.1"/>
    <property type="molecule type" value="Genomic_DNA"/>
</dbReference>
<feature type="chain" id="PRO_5047068741" evidence="2">
    <location>
        <begin position="32"/>
        <end position="163"/>
    </location>
</feature>
<protein>
    <submittedName>
        <fullName evidence="3">Uncharacterized protein</fullName>
    </submittedName>
</protein>
<evidence type="ECO:0000256" key="2">
    <source>
        <dbReference type="SAM" id="SignalP"/>
    </source>
</evidence>
<evidence type="ECO:0000313" key="4">
    <source>
        <dbReference type="Proteomes" id="UP001596317"/>
    </source>
</evidence>
<keyword evidence="2" id="KW-0732">Signal</keyword>
<feature type="compositionally biased region" description="Low complexity" evidence="1">
    <location>
        <begin position="29"/>
        <end position="42"/>
    </location>
</feature>
<feature type="signal peptide" evidence="2">
    <location>
        <begin position="1"/>
        <end position="31"/>
    </location>
</feature>
<proteinExistence type="predicted"/>
<dbReference type="RefSeq" id="WP_380056907.1">
    <property type="nucleotide sequence ID" value="NZ_JBHSWB010000001.1"/>
</dbReference>
<organism evidence="3 4">
    <name type="scientific">Deinococcus multiflagellatus</name>
    <dbReference type="NCBI Taxonomy" id="1656887"/>
    <lineage>
        <taxon>Bacteria</taxon>
        <taxon>Thermotogati</taxon>
        <taxon>Deinococcota</taxon>
        <taxon>Deinococci</taxon>
        <taxon>Deinococcales</taxon>
        <taxon>Deinococcaceae</taxon>
        <taxon>Deinococcus</taxon>
    </lineage>
</organism>
<accession>A0ABW1ZLY6</accession>
<name>A0ABW1ZLY6_9DEIO</name>
<keyword evidence="4" id="KW-1185">Reference proteome</keyword>
<feature type="compositionally biased region" description="Low complexity" evidence="1">
    <location>
        <begin position="56"/>
        <end position="108"/>
    </location>
</feature>
<reference evidence="4" key="1">
    <citation type="journal article" date="2019" name="Int. J. Syst. Evol. Microbiol.">
        <title>The Global Catalogue of Microorganisms (GCM) 10K type strain sequencing project: providing services to taxonomists for standard genome sequencing and annotation.</title>
        <authorList>
            <consortium name="The Broad Institute Genomics Platform"/>
            <consortium name="The Broad Institute Genome Sequencing Center for Infectious Disease"/>
            <person name="Wu L."/>
            <person name="Ma J."/>
        </authorList>
    </citation>
    <scope>NUCLEOTIDE SEQUENCE [LARGE SCALE GENOMIC DNA]</scope>
    <source>
        <strain evidence="4">CCUG 63830</strain>
    </source>
</reference>
<comment type="caution">
    <text evidence="3">The sequence shown here is derived from an EMBL/GenBank/DDBJ whole genome shotgun (WGS) entry which is preliminary data.</text>
</comment>
<evidence type="ECO:0000256" key="1">
    <source>
        <dbReference type="SAM" id="MobiDB-lite"/>
    </source>
</evidence>
<gene>
    <name evidence="3" type="ORF">ACFP90_14560</name>
</gene>
<feature type="region of interest" description="Disordered" evidence="1">
    <location>
        <begin position="29"/>
        <end position="117"/>
    </location>
</feature>
<evidence type="ECO:0000313" key="3">
    <source>
        <dbReference type="EMBL" id="MFC6661430.1"/>
    </source>
</evidence>
<dbReference type="Proteomes" id="UP001596317">
    <property type="component" value="Unassembled WGS sequence"/>
</dbReference>